<dbReference type="InterPro" id="IPR050465">
    <property type="entry name" value="UPF0194_transport"/>
</dbReference>
<feature type="coiled-coil region" evidence="4">
    <location>
        <begin position="96"/>
        <end position="186"/>
    </location>
</feature>
<dbReference type="Gene3D" id="1.10.287.470">
    <property type="entry name" value="Helix hairpin bin"/>
    <property type="match status" value="1"/>
</dbReference>
<dbReference type="SUPFAM" id="SSF111369">
    <property type="entry name" value="HlyD-like secretion proteins"/>
    <property type="match status" value="2"/>
</dbReference>
<dbReference type="PANTHER" id="PTHR32347">
    <property type="entry name" value="EFFLUX SYSTEM COMPONENT YKNX-RELATED"/>
    <property type="match status" value="1"/>
</dbReference>
<evidence type="ECO:0000259" key="5">
    <source>
        <dbReference type="Pfam" id="PF25917"/>
    </source>
</evidence>
<dbReference type="KEGG" id="bacg:D2962_04480"/>
<protein>
    <submittedName>
        <fullName evidence="7">Efflux RND transporter periplasmic adaptor subunit</fullName>
    </submittedName>
</protein>
<organism evidence="7 8">
    <name type="scientific">Biomaibacter acetigenes</name>
    <dbReference type="NCBI Taxonomy" id="2316383"/>
    <lineage>
        <taxon>Bacteria</taxon>
        <taxon>Bacillati</taxon>
        <taxon>Bacillota</taxon>
        <taxon>Clostridia</taxon>
        <taxon>Thermosediminibacterales</taxon>
        <taxon>Tepidanaerobacteraceae</taxon>
        <taxon>Biomaibacter</taxon>
    </lineage>
</organism>
<evidence type="ECO:0000256" key="4">
    <source>
        <dbReference type="SAM" id="Coils"/>
    </source>
</evidence>
<evidence type="ECO:0000256" key="1">
    <source>
        <dbReference type="ARBA" id="ARBA00004196"/>
    </source>
</evidence>
<dbReference type="Gene3D" id="2.40.30.170">
    <property type="match status" value="1"/>
</dbReference>
<comment type="similarity">
    <text evidence="2">Belongs to the membrane fusion protein (MFP) (TC 8.A.1) family.</text>
</comment>
<dbReference type="Proteomes" id="UP000280960">
    <property type="component" value="Chromosome"/>
</dbReference>
<dbReference type="RefSeq" id="WP_122014254.1">
    <property type="nucleotide sequence ID" value="NZ_CP033169.1"/>
</dbReference>
<feature type="domain" description="Multidrug resistance protein MdtA-like barrel-sandwich hybrid" evidence="5">
    <location>
        <begin position="61"/>
        <end position="256"/>
    </location>
</feature>
<evidence type="ECO:0000313" key="7">
    <source>
        <dbReference type="EMBL" id="AYO29957.1"/>
    </source>
</evidence>
<dbReference type="Gene3D" id="2.40.420.20">
    <property type="match status" value="1"/>
</dbReference>
<feature type="domain" description="YknX-like C-terminal permuted SH3-like" evidence="6">
    <location>
        <begin position="360"/>
        <end position="426"/>
    </location>
</feature>
<dbReference type="GO" id="GO:0022857">
    <property type="term" value="F:transmembrane transporter activity"/>
    <property type="evidence" value="ECO:0007669"/>
    <property type="project" value="InterPro"/>
</dbReference>
<accession>A0A3G2R4X6</accession>
<name>A0A3G2R4X6_9FIRM</name>
<dbReference type="GO" id="GO:0016020">
    <property type="term" value="C:membrane"/>
    <property type="evidence" value="ECO:0007669"/>
    <property type="project" value="InterPro"/>
</dbReference>
<dbReference type="InterPro" id="IPR058637">
    <property type="entry name" value="YknX-like_C"/>
</dbReference>
<dbReference type="GO" id="GO:0030313">
    <property type="term" value="C:cell envelope"/>
    <property type="evidence" value="ECO:0007669"/>
    <property type="project" value="UniProtKB-SubCell"/>
</dbReference>
<evidence type="ECO:0000259" key="6">
    <source>
        <dbReference type="Pfam" id="PF25989"/>
    </source>
</evidence>
<keyword evidence="3 4" id="KW-0175">Coiled coil</keyword>
<evidence type="ECO:0000256" key="2">
    <source>
        <dbReference type="ARBA" id="ARBA00009477"/>
    </source>
</evidence>
<dbReference type="Pfam" id="PF25917">
    <property type="entry name" value="BSH_RND"/>
    <property type="match status" value="1"/>
</dbReference>
<dbReference type="EMBL" id="CP033169">
    <property type="protein sequence ID" value="AYO29957.1"/>
    <property type="molecule type" value="Genomic_DNA"/>
</dbReference>
<reference evidence="7 8" key="1">
    <citation type="submission" date="2018-10" db="EMBL/GenBank/DDBJ databases">
        <authorList>
            <person name="Zhang X."/>
        </authorList>
    </citation>
    <scope>NUCLEOTIDE SEQUENCE [LARGE SCALE GENOMIC DNA]</scope>
    <source>
        <strain evidence="7 8">SK-G1</strain>
    </source>
</reference>
<dbReference type="Gene3D" id="2.40.50.100">
    <property type="match status" value="2"/>
</dbReference>
<dbReference type="Pfam" id="PF25989">
    <property type="entry name" value="YknX_C"/>
    <property type="match status" value="1"/>
</dbReference>
<dbReference type="AlphaFoldDB" id="A0A3G2R4X6"/>
<gene>
    <name evidence="7" type="ORF">D2962_04480</name>
</gene>
<sequence length="432" mass="48395">MKKSVKLASIIIIIAIVTAYTVINARKPLKADIIEVKPQTVSQNIKEEGIVEAAQDRPIYSVISGKITNLAVKEGQYVSRGELLAQINTKYLEYQLAQLKAQRKSMEGQQEKSLQEINQQINQQQLAIEEINRKLEKSWENYEKVRSLYEADAVSKTELDDAESAVKQLENELSQQRSRLELLQEQATSEIAVASEDNISRAKVGSSATRQYFQGQIEALDAQIEQLEYQIENSRITAPIDGVVLELDAKPGMVVSPQAPLMKLMATSGYEINAYLLTEDVIYIREGMKVNLIQKRKDQDYKFGGIVRSIAPAAEEKVSALGLVERRVKVTIEPEGKLPELRPGYALDVEFQVLTQQNKLAVPKTCLFPYEDGDALWVIRDGKAQIQKVTKGMETDELVVIEQGLGPGDKVIKNPQLEGLKPGKKVCQNKRR</sequence>
<comment type="subcellular location">
    <subcellularLocation>
        <location evidence="1">Cell envelope</location>
    </subcellularLocation>
</comment>
<evidence type="ECO:0000256" key="3">
    <source>
        <dbReference type="ARBA" id="ARBA00023054"/>
    </source>
</evidence>
<keyword evidence="8" id="KW-1185">Reference proteome</keyword>
<dbReference type="InterPro" id="IPR006143">
    <property type="entry name" value="RND_pump_MFP"/>
</dbReference>
<dbReference type="InterPro" id="IPR058625">
    <property type="entry name" value="MdtA-like_BSH"/>
</dbReference>
<proteinExistence type="inferred from homology"/>
<dbReference type="NCBIfam" id="TIGR01730">
    <property type="entry name" value="RND_mfp"/>
    <property type="match status" value="1"/>
</dbReference>
<evidence type="ECO:0000313" key="8">
    <source>
        <dbReference type="Proteomes" id="UP000280960"/>
    </source>
</evidence>